<comment type="similarity">
    <text evidence="7">Belongs to the UQCC6 family.</text>
</comment>
<comment type="subcellular location">
    <subcellularLocation>
        <location evidence="1">Mitochondrion inner membrane</location>
        <topology evidence="1">Single-pass membrane protein</topology>
    </subcellularLocation>
</comment>
<protein>
    <submittedName>
        <fullName evidence="8">Uncharacterized protein</fullName>
    </submittedName>
</protein>
<keyword evidence="5" id="KW-0496">Mitochondrion</keyword>
<evidence type="ECO:0000313" key="9">
    <source>
        <dbReference type="Proteomes" id="UP001162483"/>
    </source>
</evidence>
<evidence type="ECO:0000256" key="6">
    <source>
        <dbReference type="ARBA" id="ARBA00023136"/>
    </source>
</evidence>
<dbReference type="PANTHER" id="PTHR28492:SF1">
    <property type="entry name" value="UBIQUINOL-CYTOCHROME-C REDUCTASE COMPLEX ASSEMBLY FACTOR 6"/>
    <property type="match status" value="1"/>
</dbReference>
<keyword evidence="2" id="KW-0812">Transmembrane</keyword>
<keyword evidence="9" id="KW-1185">Reference proteome</keyword>
<comment type="caution">
    <text evidence="8">The sequence shown here is derived from an EMBL/GenBank/DDBJ whole genome shotgun (WGS) entry which is preliminary data.</text>
</comment>
<dbReference type="Pfam" id="PF14990">
    <property type="entry name" value="DUF4516"/>
    <property type="match status" value="1"/>
</dbReference>
<evidence type="ECO:0000256" key="5">
    <source>
        <dbReference type="ARBA" id="ARBA00023128"/>
    </source>
</evidence>
<evidence type="ECO:0000313" key="8">
    <source>
        <dbReference type="EMBL" id="CAI9603581.1"/>
    </source>
</evidence>
<accession>A0ABN9G2H7</accession>
<dbReference type="Proteomes" id="UP001162483">
    <property type="component" value="Unassembled WGS sequence"/>
</dbReference>
<dbReference type="PANTHER" id="PTHR28492">
    <property type="entry name" value="HYPOTHETICAL PROTEIN LOC691921"/>
    <property type="match status" value="1"/>
</dbReference>
<evidence type="ECO:0000256" key="4">
    <source>
        <dbReference type="ARBA" id="ARBA00022989"/>
    </source>
</evidence>
<organism evidence="8 9">
    <name type="scientific">Staurois parvus</name>
    <dbReference type="NCBI Taxonomy" id="386267"/>
    <lineage>
        <taxon>Eukaryota</taxon>
        <taxon>Metazoa</taxon>
        <taxon>Chordata</taxon>
        <taxon>Craniata</taxon>
        <taxon>Vertebrata</taxon>
        <taxon>Euteleostomi</taxon>
        <taxon>Amphibia</taxon>
        <taxon>Batrachia</taxon>
        <taxon>Anura</taxon>
        <taxon>Neobatrachia</taxon>
        <taxon>Ranoidea</taxon>
        <taxon>Ranidae</taxon>
        <taxon>Staurois</taxon>
    </lineage>
</organism>
<evidence type="ECO:0000256" key="2">
    <source>
        <dbReference type="ARBA" id="ARBA00022692"/>
    </source>
</evidence>
<name>A0ABN9G2H7_9NEOB</name>
<dbReference type="InterPro" id="IPR027858">
    <property type="entry name" value="BRAWNIN"/>
</dbReference>
<dbReference type="EMBL" id="CATNWA010017855">
    <property type="protein sequence ID" value="CAI9603581.1"/>
    <property type="molecule type" value="Genomic_DNA"/>
</dbReference>
<keyword evidence="6" id="KW-0472">Membrane</keyword>
<sequence length="43" mass="4837">MPAGVSWPQYLKILSASLLSMFAGSELVHRYYKPDLVCMSKAF</sequence>
<evidence type="ECO:0000256" key="1">
    <source>
        <dbReference type="ARBA" id="ARBA00004434"/>
    </source>
</evidence>
<evidence type="ECO:0000256" key="3">
    <source>
        <dbReference type="ARBA" id="ARBA00022792"/>
    </source>
</evidence>
<reference evidence="8" key="1">
    <citation type="submission" date="2023-05" db="EMBL/GenBank/DDBJ databases">
        <authorList>
            <person name="Stuckert A."/>
        </authorList>
    </citation>
    <scope>NUCLEOTIDE SEQUENCE</scope>
</reference>
<evidence type="ECO:0000256" key="7">
    <source>
        <dbReference type="ARBA" id="ARBA00044944"/>
    </source>
</evidence>
<keyword evidence="3" id="KW-0999">Mitochondrion inner membrane</keyword>
<keyword evidence="4" id="KW-1133">Transmembrane helix</keyword>
<gene>
    <name evidence="8" type="ORF">SPARVUS_LOCUS13330390</name>
</gene>
<proteinExistence type="inferred from homology"/>